<dbReference type="Gene3D" id="3.40.50.300">
    <property type="entry name" value="P-loop containing nucleotide triphosphate hydrolases"/>
    <property type="match status" value="1"/>
</dbReference>
<dbReference type="InterPro" id="IPR034139">
    <property type="entry name" value="TOPRIM_OLD"/>
</dbReference>
<keyword evidence="3" id="KW-0378">Hydrolase</keyword>
<dbReference type="AlphaFoldDB" id="A0A484UDU6"/>
<dbReference type="PANTHER" id="PTHR43581">
    <property type="entry name" value="ATP/GTP PHOSPHATASE"/>
    <property type="match status" value="1"/>
</dbReference>
<evidence type="ECO:0000313" key="3">
    <source>
        <dbReference type="EMBL" id="VFR84733.1"/>
    </source>
</evidence>
<reference evidence="3" key="1">
    <citation type="submission" date="2019-03" db="EMBL/GenBank/DDBJ databases">
        <authorList>
            <person name="Danneels B."/>
        </authorList>
    </citation>
    <scope>NUCLEOTIDE SEQUENCE</scope>
</reference>
<protein>
    <submittedName>
        <fullName evidence="3">FIG131328: Predicted ATP-dependent endonuclease of the OLD family</fullName>
    </submittedName>
</protein>
<dbReference type="GO" id="GO:0004519">
    <property type="term" value="F:endonuclease activity"/>
    <property type="evidence" value="ECO:0007669"/>
    <property type="project" value="UniProtKB-KW"/>
</dbReference>
<dbReference type="EMBL" id="CAADIM010000029">
    <property type="protein sequence ID" value="VFR87912.1"/>
    <property type="molecule type" value="Genomic_DNA"/>
</dbReference>
<organism evidence="3">
    <name type="scientific">plant metagenome</name>
    <dbReference type="NCBI Taxonomy" id="1297885"/>
    <lineage>
        <taxon>unclassified sequences</taxon>
        <taxon>metagenomes</taxon>
        <taxon>organismal metagenomes</taxon>
    </lineage>
</organism>
<dbReference type="PANTHER" id="PTHR43581:SF4">
    <property type="entry name" value="ATP_GTP PHOSPHATASE"/>
    <property type="match status" value="1"/>
</dbReference>
<sequence length="521" mass="59004">MPTIERLILKNFKKFRDFDVSFDDKLNILAGGNEAGKSSILQAIDIALSSSRSKVEALGIETIFSAQAISEFLSGDRNVANLPVLHIEVYFNGLDDLEFDGRNNSLRRDGCGIRVSCLPMDEYTDEIKKALVDKDGSFPFEFYEVRFRTFADRTLLPYRKPLKHLLIDSSQINNDYANRDYTRAMYVAQSTASERNKHAYQYRAAKRVFRDTSLKALNDTVVDYKFDVRSSTKSSIESDLVITEDDIPIEGKGKGRQCFIKTEFALRNRESALDLLLLEEPENHLSHVHMHKLIQRIDASQDKQLFIATHSSFIATRLNLRKVLLLTEVGAVKPASLQTLTDETARFFMKAPDNNVLELSLCSRAILVEGDAEFILLGALYEACSGGSSTEKDGVHVISVDGTSFKRYMELARVLGIKVAVVRDNDKDYQLNCVENYRDFVSDKIRVFADPDPARSTFEICIYQDNTKSCDDLFAAGRRTLSVQDYMLDNKTEVAFRLLEKHGKALTVPHYIEQAIAWIRG</sequence>
<keyword evidence="3" id="KW-0540">Nuclease</keyword>
<dbReference type="InterPro" id="IPR041685">
    <property type="entry name" value="AAA_GajA/Old/RecF-like"/>
</dbReference>
<dbReference type="EMBL" id="CAADIN010000010">
    <property type="protein sequence ID" value="VFR84733.1"/>
    <property type="molecule type" value="Genomic_DNA"/>
</dbReference>
<evidence type="ECO:0000259" key="1">
    <source>
        <dbReference type="Pfam" id="PF13175"/>
    </source>
</evidence>
<feature type="domain" description="OLD protein-like TOPRIM" evidence="2">
    <location>
        <begin position="363"/>
        <end position="426"/>
    </location>
</feature>
<dbReference type="Pfam" id="PF13175">
    <property type="entry name" value="AAA_15"/>
    <property type="match status" value="1"/>
</dbReference>
<dbReference type="SUPFAM" id="SSF52540">
    <property type="entry name" value="P-loop containing nucleoside triphosphate hydrolases"/>
    <property type="match status" value="1"/>
</dbReference>
<proteinExistence type="predicted"/>
<dbReference type="InterPro" id="IPR051396">
    <property type="entry name" value="Bact_Antivir_Def_Nuclease"/>
</dbReference>
<dbReference type="CDD" id="cd01026">
    <property type="entry name" value="TOPRIM_OLD"/>
    <property type="match status" value="1"/>
</dbReference>
<evidence type="ECO:0000259" key="2">
    <source>
        <dbReference type="Pfam" id="PF20469"/>
    </source>
</evidence>
<dbReference type="InterPro" id="IPR027417">
    <property type="entry name" value="P-loop_NTPase"/>
</dbReference>
<gene>
    <name evidence="4" type="ORF">ISE1_3682</name>
    <name evidence="3" type="ORF">ISE2_3663</name>
</gene>
<name>A0A484UDU6_9ZZZZ</name>
<accession>A0A484UDU6</accession>
<keyword evidence="3" id="KW-0255">Endonuclease</keyword>
<feature type="domain" description="Endonuclease GajA/Old nuclease/RecF-like AAA" evidence="1">
    <location>
        <begin position="4"/>
        <end position="63"/>
    </location>
</feature>
<evidence type="ECO:0000313" key="4">
    <source>
        <dbReference type="EMBL" id="VFR87912.1"/>
    </source>
</evidence>
<dbReference type="Pfam" id="PF20469">
    <property type="entry name" value="OLD-like_TOPRIM"/>
    <property type="match status" value="1"/>
</dbReference>